<keyword evidence="2 5" id="KW-0808">Transferase</keyword>
<gene>
    <name evidence="5" type="ORF">FCH28_00255</name>
</gene>
<evidence type="ECO:0000313" key="5">
    <source>
        <dbReference type="EMBL" id="TJZ58661.1"/>
    </source>
</evidence>
<evidence type="ECO:0000256" key="1">
    <source>
        <dbReference type="ARBA" id="ARBA00022603"/>
    </source>
</evidence>
<accession>A0A4U0NVD5</accession>
<dbReference type="InterPro" id="IPR029063">
    <property type="entry name" value="SAM-dependent_MTases_sf"/>
</dbReference>
<comment type="caution">
    <text evidence="5">The sequence shown here is derived from an EMBL/GenBank/DDBJ whole genome shotgun (WGS) entry which is preliminary data.</text>
</comment>
<dbReference type="CDD" id="cd02440">
    <property type="entry name" value="AdoMet_MTases"/>
    <property type="match status" value="1"/>
</dbReference>
<proteinExistence type="predicted"/>
<keyword evidence="1 5" id="KW-0489">Methyltransferase</keyword>
<name>A0A4U0NVD5_9ACTN</name>
<dbReference type="SUPFAM" id="SSF53335">
    <property type="entry name" value="S-adenosyl-L-methionine-dependent methyltransferases"/>
    <property type="match status" value="1"/>
</dbReference>
<dbReference type="AlphaFoldDB" id="A0A4U0NVD5"/>
<dbReference type="OrthoDB" id="9810247at2"/>
<dbReference type="Gene3D" id="3.40.50.150">
    <property type="entry name" value="Vaccinia Virus protein VP39"/>
    <property type="match status" value="1"/>
</dbReference>
<reference evidence="5 6" key="1">
    <citation type="submission" date="2019-04" db="EMBL/GenBank/DDBJ databases">
        <title>Streptomyces piniterrae sp. nov., a heliquinomycin-producing actinomycete isolated from rhizosphere soil of Pinus yunnanensis.</title>
        <authorList>
            <person name="Zhuang X."/>
            <person name="Zhao J."/>
        </authorList>
    </citation>
    <scope>NUCLEOTIDE SEQUENCE [LARGE SCALE GENOMIC DNA]</scope>
    <source>
        <strain evidence="6">jys28</strain>
    </source>
</reference>
<dbReference type="PANTHER" id="PTHR43464:SF19">
    <property type="entry name" value="UBIQUINONE BIOSYNTHESIS O-METHYLTRANSFERASE, MITOCHONDRIAL"/>
    <property type="match status" value="1"/>
</dbReference>
<keyword evidence="6" id="KW-1185">Reference proteome</keyword>
<dbReference type="InterPro" id="IPR013216">
    <property type="entry name" value="Methyltransf_11"/>
</dbReference>
<dbReference type="GO" id="GO:0010420">
    <property type="term" value="F:polyprenyldihydroxybenzoate methyltransferase activity"/>
    <property type="evidence" value="ECO:0007669"/>
    <property type="project" value="TreeGrafter"/>
</dbReference>
<feature type="domain" description="Methyltransferase type 11" evidence="4">
    <location>
        <begin position="51"/>
        <end position="145"/>
    </location>
</feature>
<organism evidence="5 6">
    <name type="scientific">Streptomyces piniterrae</name>
    <dbReference type="NCBI Taxonomy" id="2571125"/>
    <lineage>
        <taxon>Bacteria</taxon>
        <taxon>Bacillati</taxon>
        <taxon>Actinomycetota</taxon>
        <taxon>Actinomycetes</taxon>
        <taxon>Kitasatosporales</taxon>
        <taxon>Streptomycetaceae</taxon>
        <taxon>Streptomyces</taxon>
    </lineage>
</organism>
<dbReference type="PANTHER" id="PTHR43464">
    <property type="entry name" value="METHYLTRANSFERASE"/>
    <property type="match status" value="1"/>
</dbReference>
<dbReference type="RefSeq" id="WP_136737614.1">
    <property type="nucleotide sequence ID" value="NZ_SUMB01000001.1"/>
</dbReference>
<protein>
    <submittedName>
        <fullName evidence="5">Methyltransferase domain-containing protein</fullName>
    </submittedName>
</protein>
<dbReference type="GO" id="GO:0032259">
    <property type="term" value="P:methylation"/>
    <property type="evidence" value="ECO:0007669"/>
    <property type="project" value="UniProtKB-KW"/>
</dbReference>
<keyword evidence="3" id="KW-0949">S-adenosyl-L-methionine</keyword>
<evidence type="ECO:0000256" key="2">
    <source>
        <dbReference type="ARBA" id="ARBA00022679"/>
    </source>
</evidence>
<evidence type="ECO:0000313" key="6">
    <source>
        <dbReference type="Proteomes" id="UP000308697"/>
    </source>
</evidence>
<evidence type="ECO:0000256" key="3">
    <source>
        <dbReference type="ARBA" id="ARBA00022691"/>
    </source>
</evidence>
<sequence>MASAPLIELDSPAPEAVDGRQIRAVAFQGARLAYTEGALAREGRAASGRALVVGSGRGLLARGLAGLGFDVTAVDPSESATAMARAAADQERLDIDHRTAPAEHLDLPDSEFDLVYLADTLEITSAPGRVIEQAARALKPDGLLVYDTVNRTPVSRLVYLVAFQSLPMTRVMPAGRYAARRLRTPGEVAEHMARHGLHPADTCHFKPSAVRSLLTAVLARRRGRITDDQVATMVNFELAPGSKPLVTYLGYARKA</sequence>
<dbReference type="Proteomes" id="UP000308697">
    <property type="component" value="Unassembled WGS sequence"/>
</dbReference>
<evidence type="ECO:0000259" key="4">
    <source>
        <dbReference type="Pfam" id="PF08241"/>
    </source>
</evidence>
<dbReference type="EMBL" id="SUMB01000001">
    <property type="protein sequence ID" value="TJZ58661.1"/>
    <property type="molecule type" value="Genomic_DNA"/>
</dbReference>
<dbReference type="Pfam" id="PF08241">
    <property type="entry name" value="Methyltransf_11"/>
    <property type="match status" value="1"/>
</dbReference>